<evidence type="ECO:0000313" key="3">
    <source>
        <dbReference type="Proteomes" id="UP000237947"/>
    </source>
</evidence>
<keyword evidence="1" id="KW-0812">Transmembrane</keyword>
<dbReference type="KEGG" id="fsa:C5Q98_02635"/>
<gene>
    <name evidence="2" type="ORF">C5Q98_02635</name>
</gene>
<dbReference type="RefSeq" id="WP_106012179.1">
    <property type="nucleotide sequence ID" value="NZ_CP027226.1"/>
</dbReference>
<evidence type="ECO:0000256" key="1">
    <source>
        <dbReference type="SAM" id="Phobius"/>
    </source>
</evidence>
<name>A0A2S0KMF3_9FIRM</name>
<accession>A0A2S0KMF3</accession>
<keyword evidence="1" id="KW-1133">Transmembrane helix</keyword>
<organism evidence="2 3">
    <name type="scientific">Fastidiosipila sanguinis</name>
    <dbReference type="NCBI Taxonomy" id="236753"/>
    <lineage>
        <taxon>Bacteria</taxon>
        <taxon>Bacillati</taxon>
        <taxon>Bacillota</taxon>
        <taxon>Clostridia</taxon>
        <taxon>Eubacteriales</taxon>
        <taxon>Oscillospiraceae</taxon>
        <taxon>Fastidiosipila</taxon>
    </lineage>
</organism>
<dbReference type="OrthoDB" id="3823543at2"/>
<dbReference type="AlphaFoldDB" id="A0A2S0KMF3"/>
<proteinExistence type="predicted"/>
<protein>
    <submittedName>
        <fullName evidence="2">Uncharacterized protein</fullName>
    </submittedName>
</protein>
<sequence length="317" mass="36534">MLVLILFFMYVFPIFFISVPSIRTTPIIATILLVVGIVFWSIQSYLISKFITNPKKMARNHQRVRDTGKLTQAEILDSQNIGSQDGYPLKNLLIIFTNLAGSQIKANIQLVDSKEYEKRFEAGKTVELKLNQTGSDPAFTFGEGEYITKSRPWAWVWLFFNIIYMIVLFLVTYYFQNDGYGWRFLNPFTSWLWAPLSGIFILKSILPSTVEQDIISQYHENSSSNSRKDFGELLLRGKSTEGKILSYAQTGVYINEQPQLRFKISFMDDSGNTLTKEIKIVVSLTEMHQVKLGLVEVLYLPSNTDIFMIKFLEEFKI</sequence>
<feature type="transmembrane region" description="Helical" evidence="1">
    <location>
        <begin position="26"/>
        <end position="47"/>
    </location>
</feature>
<reference evidence="3" key="1">
    <citation type="submission" date="2018-02" db="EMBL/GenBank/DDBJ databases">
        <authorList>
            <person name="Holder M.E."/>
            <person name="Ajami N.J."/>
            <person name="Petrosino J.F."/>
        </authorList>
    </citation>
    <scope>NUCLEOTIDE SEQUENCE [LARGE SCALE GENOMIC DNA]</scope>
    <source>
        <strain evidence="3">CCUG 47711</strain>
    </source>
</reference>
<keyword evidence="3" id="KW-1185">Reference proteome</keyword>
<feature type="transmembrane region" description="Helical" evidence="1">
    <location>
        <begin position="155"/>
        <end position="176"/>
    </location>
</feature>
<evidence type="ECO:0000313" key="2">
    <source>
        <dbReference type="EMBL" id="AVM42194.1"/>
    </source>
</evidence>
<dbReference type="EMBL" id="CP027226">
    <property type="protein sequence ID" value="AVM42194.1"/>
    <property type="molecule type" value="Genomic_DNA"/>
</dbReference>
<dbReference type="Proteomes" id="UP000237947">
    <property type="component" value="Chromosome"/>
</dbReference>
<keyword evidence="1" id="KW-0472">Membrane</keyword>